<sequence length="215" mass="24363">MSQPSILFEPLPHRGRLFKYFEKKDYALSWERGGQIPISLASSFLSNHRDGIFTPDEVLQARLVGCKKSDFRGILELGPDVRGGRIHNIGFKDFGDDDFTYVKHAEIDHFEEDAYILCMSTVLSAGLMAMLKKSCAIEILDLERLRSSLDEVLGKKSVSGSVRYTNNEDRGHFMKSEADSWQEEYRMAWTSSGQPTVWVDIPEGIGKMIDFGDRA</sequence>
<dbReference type="EMBL" id="SRXT01000001">
    <property type="protein sequence ID" value="TGX55982.1"/>
    <property type="molecule type" value="Genomic_DNA"/>
</dbReference>
<organism evidence="1 2">
    <name type="scientific">Sphingomonas gei</name>
    <dbReference type="NCBI Taxonomy" id="1395960"/>
    <lineage>
        <taxon>Bacteria</taxon>
        <taxon>Pseudomonadati</taxon>
        <taxon>Pseudomonadota</taxon>
        <taxon>Alphaproteobacteria</taxon>
        <taxon>Sphingomonadales</taxon>
        <taxon>Sphingomonadaceae</taxon>
        <taxon>Sphingomonas</taxon>
    </lineage>
</organism>
<comment type="caution">
    <text evidence="1">The sequence shown here is derived from an EMBL/GenBank/DDBJ whole genome shotgun (WGS) entry which is preliminary data.</text>
</comment>
<evidence type="ECO:0000313" key="2">
    <source>
        <dbReference type="Proteomes" id="UP000306147"/>
    </source>
</evidence>
<dbReference type="OrthoDB" id="9204684at2"/>
<gene>
    <name evidence="1" type="ORF">E5A73_02380</name>
</gene>
<reference evidence="1 2" key="1">
    <citation type="submission" date="2019-04" db="EMBL/GenBank/DDBJ databases">
        <title>Sphingomonas psychrotolerans sp. nov., isolated from soil in the Tianshan Mountains, Xinjiang, China.</title>
        <authorList>
            <person name="Luo Y."/>
            <person name="Sheng H."/>
        </authorList>
    </citation>
    <scope>NUCLEOTIDE SEQUENCE [LARGE SCALE GENOMIC DNA]</scope>
    <source>
        <strain evidence="1 2">ZFGT-11</strain>
    </source>
</reference>
<proteinExistence type="predicted"/>
<accession>A0A4V3QZY4</accession>
<keyword evidence="2" id="KW-1185">Reference proteome</keyword>
<protein>
    <submittedName>
        <fullName evidence="1">Uncharacterized protein</fullName>
    </submittedName>
</protein>
<name>A0A4V3QZY4_9SPHN</name>
<dbReference type="RefSeq" id="WP_135962182.1">
    <property type="nucleotide sequence ID" value="NZ_SRXT01000001.1"/>
</dbReference>
<dbReference type="Proteomes" id="UP000306147">
    <property type="component" value="Unassembled WGS sequence"/>
</dbReference>
<evidence type="ECO:0000313" key="1">
    <source>
        <dbReference type="EMBL" id="TGX55982.1"/>
    </source>
</evidence>
<dbReference type="AlphaFoldDB" id="A0A4V3QZY4"/>